<keyword evidence="3 6" id="KW-0812">Transmembrane</keyword>
<evidence type="ECO:0000256" key="6">
    <source>
        <dbReference type="SAM" id="Phobius"/>
    </source>
</evidence>
<reference evidence="7" key="1">
    <citation type="submission" date="2019-07" db="EMBL/GenBank/DDBJ databases">
        <authorList>
            <person name="De-Chao Zhang Q."/>
        </authorList>
    </citation>
    <scope>NUCLEOTIDE SEQUENCE</scope>
    <source>
        <strain evidence="7">TP-CH-4</strain>
    </source>
</reference>
<feature type="transmembrane region" description="Helical" evidence="6">
    <location>
        <begin position="217"/>
        <end position="237"/>
    </location>
</feature>
<comment type="subcellular location">
    <subcellularLocation>
        <location evidence="1">Cell membrane</location>
        <topology evidence="1">Multi-pass membrane protein</topology>
    </subcellularLocation>
</comment>
<dbReference type="AlphaFoldDB" id="A0A967EDC5"/>
<gene>
    <name evidence="7" type="ORF">FK220_007570</name>
</gene>
<accession>A0A967EDC5</accession>
<evidence type="ECO:0000313" key="7">
    <source>
        <dbReference type="EMBL" id="NHF59193.1"/>
    </source>
</evidence>
<sequence>MGIVFRQSMNNTIVTYLGFGIGAINVLFLYTNFMADEYYGLIQVILSASTILMPLLAFGVPNTLVKFYSGFNDPKKQEGFLTLMLLLPLVLIVPMALVSFLANEAIGNFLARENPVVKDYVWYIFLIGMAMAYFEVFYAWARIHMKSVFGNFMKELFCRLGQTLLLVLLYFDLITVDFFIKSLVGLYLARTIFMKLSAFRLRMPKLSFNFPTNMGKILTYSALIILGGSTAIVLLEVDKVMLNQYIRIENVAYYSVAGFMASAVGVPTRAMHQITYPLTAKLLNENDMGALKQLYRKSSLTLFLICGFLFVLLLLNLNDLYTLLPESYRGGLVIVFWIGMAKVSDAIMGNNNSILYNSDYFQAVLFMGVGLAVLTVLFNLWLIPAYGLKGAAIASFSAFLIYNLIKLLFVRWKYGLLPFSNDTLKVFALLLVTAAIFYYVRFPFHAIINIGLKAILMILLYTGVLYRLRISEDVFGVISKFFKKN</sequence>
<dbReference type="GO" id="GO:0005886">
    <property type="term" value="C:plasma membrane"/>
    <property type="evidence" value="ECO:0007669"/>
    <property type="project" value="UniProtKB-SubCell"/>
</dbReference>
<feature type="transmembrane region" description="Helical" evidence="6">
    <location>
        <begin position="446"/>
        <end position="466"/>
    </location>
</feature>
<dbReference type="PANTHER" id="PTHR30250">
    <property type="entry name" value="PST FAMILY PREDICTED COLANIC ACID TRANSPORTER"/>
    <property type="match status" value="1"/>
</dbReference>
<feature type="transmembrane region" description="Helical" evidence="6">
    <location>
        <begin position="360"/>
        <end position="384"/>
    </location>
</feature>
<dbReference type="EMBL" id="VIKU02000002">
    <property type="protein sequence ID" value="NHF59193.1"/>
    <property type="molecule type" value="Genomic_DNA"/>
</dbReference>
<evidence type="ECO:0000256" key="1">
    <source>
        <dbReference type="ARBA" id="ARBA00004651"/>
    </source>
</evidence>
<evidence type="ECO:0000313" key="8">
    <source>
        <dbReference type="Proteomes" id="UP000707206"/>
    </source>
</evidence>
<feature type="transmembrane region" description="Helical" evidence="6">
    <location>
        <begin position="122"/>
        <end position="143"/>
    </location>
</feature>
<reference evidence="7" key="2">
    <citation type="submission" date="2020-03" db="EMBL/GenBank/DDBJ databases">
        <title>Flavobacteriaceae bacterium strain TP-CH-4, a member of the family Flavobacteriaceae isolated from a deep-sea seamount.</title>
        <authorList>
            <person name="Zhang D.-C."/>
        </authorList>
    </citation>
    <scope>NUCLEOTIDE SEQUENCE</scope>
    <source>
        <strain evidence="7">TP-CH-4</strain>
    </source>
</reference>
<feature type="transmembrane region" description="Helical" evidence="6">
    <location>
        <begin position="300"/>
        <end position="318"/>
    </location>
</feature>
<feature type="transmembrane region" description="Helical" evidence="6">
    <location>
        <begin position="80"/>
        <end position="102"/>
    </location>
</feature>
<dbReference type="Proteomes" id="UP000707206">
    <property type="component" value="Unassembled WGS sequence"/>
</dbReference>
<evidence type="ECO:0000256" key="3">
    <source>
        <dbReference type="ARBA" id="ARBA00022692"/>
    </source>
</evidence>
<dbReference type="InterPro" id="IPR050833">
    <property type="entry name" value="Poly_Biosynth_Transport"/>
</dbReference>
<evidence type="ECO:0000256" key="2">
    <source>
        <dbReference type="ARBA" id="ARBA00022475"/>
    </source>
</evidence>
<evidence type="ECO:0000256" key="4">
    <source>
        <dbReference type="ARBA" id="ARBA00022989"/>
    </source>
</evidence>
<organism evidence="7 8">
    <name type="scientific">Pelagihabitans pacificus</name>
    <dbReference type="NCBI Taxonomy" id="2696054"/>
    <lineage>
        <taxon>Bacteria</taxon>
        <taxon>Pseudomonadati</taxon>
        <taxon>Bacteroidota</taxon>
        <taxon>Flavobacteriia</taxon>
        <taxon>Flavobacteriales</taxon>
        <taxon>Flavobacteriaceae</taxon>
        <taxon>Pelagihabitans</taxon>
    </lineage>
</organism>
<proteinExistence type="predicted"/>
<dbReference type="RefSeq" id="WP_152573714.1">
    <property type="nucleotide sequence ID" value="NZ_VIKU02000002.1"/>
</dbReference>
<feature type="transmembrane region" description="Helical" evidence="6">
    <location>
        <begin position="390"/>
        <end position="410"/>
    </location>
</feature>
<keyword evidence="4 6" id="KW-1133">Transmembrane helix</keyword>
<dbReference type="InterPro" id="IPR002797">
    <property type="entry name" value="Polysacc_synth"/>
</dbReference>
<feature type="transmembrane region" description="Helical" evidence="6">
    <location>
        <begin position="422"/>
        <end position="440"/>
    </location>
</feature>
<feature type="transmembrane region" description="Helical" evidence="6">
    <location>
        <begin position="164"/>
        <end position="189"/>
    </location>
</feature>
<dbReference type="PANTHER" id="PTHR30250:SF11">
    <property type="entry name" value="O-ANTIGEN TRANSPORTER-RELATED"/>
    <property type="match status" value="1"/>
</dbReference>
<keyword evidence="2" id="KW-1003">Cell membrane</keyword>
<evidence type="ECO:0000256" key="5">
    <source>
        <dbReference type="ARBA" id="ARBA00023136"/>
    </source>
</evidence>
<keyword evidence="8" id="KW-1185">Reference proteome</keyword>
<name>A0A967EDC5_9FLAO</name>
<feature type="transmembrane region" description="Helical" evidence="6">
    <location>
        <begin position="38"/>
        <end position="60"/>
    </location>
</feature>
<dbReference type="Pfam" id="PF01943">
    <property type="entry name" value="Polysacc_synt"/>
    <property type="match status" value="1"/>
</dbReference>
<keyword evidence="5 6" id="KW-0472">Membrane</keyword>
<feature type="transmembrane region" description="Helical" evidence="6">
    <location>
        <begin position="12"/>
        <end position="32"/>
    </location>
</feature>
<feature type="transmembrane region" description="Helical" evidence="6">
    <location>
        <begin position="330"/>
        <end position="348"/>
    </location>
</feature>
<comment type="caution">
    <text evidence="7">The sequence shown here is derived from an EMBL/GenBank/DDBJ whole genome shotgun (WGS) entry which is preliminary data.</text>
</comment>
<protein>
    <submittedName>
        <fullName evidence="7">Lipopolysaccharide biosynthesis protein</fullName>
    </submittedName>
</protein>